<sequence>RYFNNSEQCEVPSRKPRTASFLRGSQCGDGSGRRHICPSWPKVILCLSAIQWHASETGSHTEKVTNGEPEMMSGVSNVVNLTWSAPSLRFWIVVGQ</sequence>
<accession>A0A5K3EZW0</accession>
<protein>
    <submittedName>
        <fullName evidence="1">Fibronectin type-III domain-containing protein</fullName>
    </submittedName>
</protein>
<dbReference type="WBParaSite" id="MCU_003870-RA">
    <property type="protein sequence ID" value="MCU_003870-RA"/>
    <property type="gene ID" value="MCU_003870"/>
</dbReference>
<proteinExistence type="predicted"/>
<reference evidence="1" key="1">
    <citation type="submission" date="2019-11" db="UniProtKB">
        <authorList>
            <consortium name="WormBaseParasite"/>
        </authorList>
    </citation>
    <scope>IDENTIFICATION</scope>
</reference>
<dbReference type="AlphaFoldDB" id="A0A5K3EZW0"/>
<name>A0A5K3EZW0_MESCO</name>
<evidence type="ECO:0000313" key="1">
    <source>
        <dbReference type="WBParaSite" id="MCU_003870-RA"/>
    </source>
</evidence>
<organism evidence="1">
    <name type="scientific">Mesocestoides corti</name>
    <name type="common">Flatworm</name>
    <dbReference type="NCBI Taxonomy" id="53468"/>
    <lineage>
        <taxon>Eukaryota</taxon>
        <taxon>Metazoa</taxon>
        <taxon>Spiralia</taxon>
        <taxon>Lophotrochozoa</taxon>
        <taxon>Platyhelminthes</taxon>
        <taxon>Cestoda</taxon>
        <taxon>Eucestoda</taxon>
        <taxon>Cyclophyllidea</taxon>
        <taxon>Mesocestoididae</taxon>
        <taxon>Mesocestoides</taxon>
    </lineage>
</organism>